<dbReference type="SMART" id="SM00249">
    <property type="entry name" value="PHD"/>
    <property type="match status" value="1"/>
</dbReference>
<dbReference type="InterPro" id="IPR011011">
    <property type="entry name" value="Znf_FYVE_PHD"/>
</dbReference>
<feature type="compositionally biased region" description="Basic residues" evidence="7">
    <location>
        <begin position="142"/>
        <end position="160"/>
    </location>
</feature>
<dbReference type="SUPFAM" id="SSF57903">
    <property type="entry name" value="FYVE/PHD zinc finger"/>
    <property type="match status" value="1"/>
</dbReference>
<dbReference type="PANTHER" id="PTHR12628">
    <property type="entry name" value="POLYCOMB-LIKE TRANSCRIPTION FACTOR"/>
    <property type="match status" value="1"/>
</dbReference>
<name>A0ABR0T664_AURPU</name>
<feature type="region of interest" description="Disordered" evidence="7">
    <location>
        <begin position="397"/>
        <end position="426"/>
    </location>
</feature>
<feature type="region of interest" description="Disordered" evidence="7">
    <location>
        <begin position="58"/>
        <end position="91"/>
    </location>
</feature>
<evidence type="ECO:0000313" key="10">
    <source>
        <dbReference type="Proteomes" id="UP001341245"/>
    </source>
</evidence>
<dbReference type="Pfam" id="PF00628">
    <property type="entry name" value="PHD"/>
    <property type="match status" value="1"/>
</dbReference>
<evidence type="ECO:0000259" key="8">
    <source>
        <dbReference type="PROSITE" id="PS50016"/>
    </source>
</evidence>
<protein>
    <recommendedName>
        <fullName evidence="8">PHD-type domain-containing protein</fullName>
    </recommendedName>
</protein>
<evidence type="ECO:0000256" key="3">
    <source>
        <dbReference type="ARBA" id="ARBA00022771"/>
    </source>
</evidence>
<dbReference type="PANTHER" id="PTHR12628:SF10">
    <property type="entry name" value="HOMEOBOX DOMAIN-CONTAINING PROTEIN"/>
    <property type="match status" value="1"/>
</dbReference>
<evidence type="ECO:0000256" key="1">
    <source>
        <dbReference type="ARBA" id="ARBA00004123"/>
    </source>
</evidence>
<comment type="caution">
    <text evidence="9">The sequence shown here is derived from an EMBL/GenBank/DDBJ whole genome shotgun (WGS) entry which is preliminary data.</text>
</comment>
<feature type="domain" description="PHD-type" evidence="8">
    <location>
        <begin position="272"/>
        <end position="328"/>
    </location>
</feature>
<organism evidence="9 10">
    <name type="scientific">Aureobasidium pullulans</name>
    <name type="common">Black yeast</name>
    <name type="synonym">Pullularia pullulans</name>
    <dbReference type="NCBI Taxonomy" id="5580"/>
    <lineage>
        <taxon>Eukaryota</taxon>
        <taxon>Fungi</taxon>
        <taxon>Dikarya</taxon>
        <taxon>Ascomycota</taxon>
        <taxon>Pezizomycotina</taxon>
        <taxon>Dothideomycetes</taxon>
        <taxon>Dothideomycetidae</taxon>
        <taxon>Dothideales</taxon>
        <taxon>Saccotheciaceae</taxon>
        <taxon>Aureobasidium</taxon>
    </lineage>
</organism>
<comment type="subcellular location">
    <subcellularLocation>
        <location evidence="1">Nucleus</location>
    </subcellularLocation>
</comment>
<feature type="compositionally biased region" description="Basic residues" evidence="7">
    <location>
        <begin position="185"/>
        <end position="203"/>
    </location>
</feature>
<keyword evidence="3 6" id="KW-0863">Zinc-finger</keyword>
<evidence type="ECO:0000313" key="9">
    <source>
        <dbReference type="EMBL" id="KAK5999709.1"/>
    </source>
</evidence>
<proteinExistence type="predicted"/>
<dbReference type="EMBL" id="JASGXD010000021">
    <property type="protein sequence ID" value="KAK5999709.1"/>
    <property type="molecule type" value="Genomic_DNA"/>
</dbReference>
<keyword evidence="4" id="KW-0862">Zinc</keyword>
<sequence>MSTAPNDNPPVATAPSLDAAQLNAPPPIDSTRPSSLDPPTTIATATANAPAVANAIPSIRNPIDDAPVQSTVKPFSPATDPPLERLPSTNLSAGYSTQEWEAARNAVLKNMTTSSSLATDLKVKEEDMDTSINATTPVMRGGRGRNRGGRPRGSRGRGRGRGALAGTAMSPLSAAAETPPSTGRGRGRGRGGRPRGRGGRGGRKPLAEGIKIHEVSSDSDDDLFDDAENTPLATTSRSGRAITKPTTFVPVIPSPTSGTKRKRNWGRRNPELAVCKQCLRPHSPATNMIVFCDGCNSPYHRYCHYPPISQEVVDVPDMEWFCSDCTVRPPPDVDIDSFVSGGDLMDHQKREVLMLLPTNTLVDLLLRADQSHPELALFPPGAFQTPIPSTLTDLLESPKAQVESLPPNPPEPPSDDSEHAYYPLPVRPDDDVDEGYNELDNPTANYPKPGQGLAALLPPEENDLKWLVDENGDVYSHFVPAARSRGMDDATMAGADEVVG</sequence>
<feature type="region of interest" description="Disordered" evidence="7">
    <location>
        <begin position="1"/>
        <end position="45"/>
    </location>
</feature>
<dbReference type="PROSITE" id="PS50016">
    <property type="entry name" value="ZF_PHD_2"/>
    <property type="match status" value="1"/>
</dbReference>
<dbReference type="InterPro" id="IPR001965">
    <property type="entry name" value="Znf_PHD"/>
</dbReference>
<dbReference type="CDD" id="cd15502">
    <property type="entry name" value="PHD_Phf1p_Phf2p_like"/>
    <property type="match status" value="1"/>
</dbReference>
<reference evidence="9 10" key="1">
    <citation type="submission" date="2023-11" db="EMBL/GenBank/DDBJ databases">
        <title>Draft genome sequence and annotation of the polyextremotolerant black yeast-like fungus Aureobasidium pullulans NRRL 62042.</title>
        <authorList>
            <person name="Dielentheis-Frenken M.R.E."/>
            <person name="Wibberg D."/>
            <person name="Blank L.M."/>
            <person name="Tiso T."/>
        </authorList>
    </citation>
    <scope>NUCLEOTIDE SEQUENCE [LARGE SCALE GENOMIC DNA]</scope>
    <source>
        <strain evidence="9 10">NRRL 62042</strain>
    </source>
</reference>
<evidence type="ECO:0000256" key="4">
    <source>
        <dbReference type="ARBA" id="ARBA00022833"/>
    </source>
</evidence>
<dbReference type="PROSITE" id="PS01359">
    <property type="entry name" value="ZF_PHD_1"/>
    <property type="match status" value="1"/>
</dbReference>
<dbReference type="InterPro" id="IPR013083">
    <property type="entry name" value="Znf_RING/FYVE/PHD"/>
</dbReference>
<gene>
    <name evidence="9" type="ORF">QM012_005115</name>
</gene>
<keyword evidence="5" id="KW-0539">Nucleus</keyword>
<feature type="compositionally biased region" description="Acidic residues" evidence="7">
    <location>
        <begin position="217"/>
        <end position="228"/>
    </location>
</feature>
<evidence type="ECO:0000256" key="5">
    <source>
        <dbReference type="ARBA" id="ARBA00023242"/>
    </source>
</evidence>
<evidence type="ECO:0000256" key="2">
    <source>
        <dbReference type="ARBA" id="ARBA00022723"/>
    </source>
</evidence>
<dbReference type="InterPro" id="IPR019786">
    <property type="entry name" value="Zinc_finger_PHD-type_CS"/>
</dbReference>
<keyword evidence="2" id="KW-0479">Metal-binding</keyword>
<dbReference type="Proteomes" id="UP001341245">
    <property type="component" value="Unassembled WGS sequence"/>
</dbReference>
<evidence type="ECO:0000256" key="6">
    <source>
        <dbReference type="PROSITE-ProRule" id="PRU00146"/>
    </source>
</evidence>
<accession>A0ABR0T664</accession>
<dbReference type="Gene3D" id="3.30.40.10">
    <property type="entry name" value="Zinc/RING finger domain, C3HC4 (zinc finger)"/>
    <property type="match status" value="1"/>
</dbReference>
<dbReference type="InterPro" id="IPR019787">
    <property type="entry name" value="Znf_PHD-finger"/>
</dbReference>
<keyword evidence="10" id="KW-1185">Reference proteome</keyword>
<feature type="region of interest" description="Disordered" evidence="7">
    <location>
        <begin position="120"/>
        <end position="237"/>
    </location>
</feature>
<evidence type="ECO:0000256" key="7">
    <source>
        <dbReference type="SAM" id="MobiDB-lite"/>
    </source>
</evidence>